<dbReference type="Proteomes" id="UP000070394">
    <property type="component" value="Unassembled WGS sequence"/>
</dbReference>
<evidence type="ECO:0000313" key="9">
    <source>
        <dbReference type="Proteomes" id="UP000070394"/>
    </source>
</evidence>
<dbReference type="PANTHER" id="PTHR35007">
    <property type="entry name" value="INTEGRAL MEMBRANE PROTEIN-RELATED"/>
    <property type="match status" value="1"/>
</dbReference>
<keyword evidence="2" id="KW-1003">Cell membrane</keyword>
<organism evidence="8 9">
    <name type="scientific">Lachnoanaerobaculum saburreum</name>
    <dbReference type="NCBI Taxonomy" id="467210"/>
    <lineage>
        <taxon>Bacteria</taxon>
        <taxon>Bacillati</taxon>
        <taxon>Bacillota</taxon>
        <taxon>Clostridia</taxon>
        <taxon>Lachnospirales</taxon>
        <taxon>Lachnospiraceae</taxon>
        <taxon>Lachnoanaerobaculum</taxon>
    </lineage>
</organism>
<dbReference type="RefSeq" id="WP_009445836.1">
    <property type="nucleotide sequence ID" value="NZ_KQ959776.1"/>
</dbReference>
<keyword evidence="4 6" id="KW-1133">Transmembrane helix</keyword>
<evidence type="ECO:0000313" key="8">
    <source>
        <dbReference type="EMBL" id="KXB60476.1"/>
    </source>
</evidence>
<feature type="transmembrane region" description="Helical" evidence="6">
    <location>
        <begin position="259"/>
        <end position="279"/>
    </location>
</feature>
<evidence type="ECO:0000256" key="5">
    <source>
        <dbReference type="ARBA" id="ARBA00023136"/>
    </source>
</evidence>
<evidence type="ECO:0000256" key="3">
    <source>
        <dbReference type="ARBA" id="ARBA00022692"/>
    </source>
</evidence>
<accession>A0A133ZYH2</accession>
<feature type="transmembrane region" description="Helical" evidence="6">
    <location>
        <begin position="109"/>
        <end position="127"/>
    </location>
</feature>
<keyword evidence="9" id="KW-1185">Reference proteome</keyword>
<feature type="transmembrane region" description="Helical" evidence="6">
    <location>
        <begin position="42"/>
        <end position="59"/>
    </location>
</feature>
<feature type="transmembrane region" description="Helical" evidence="6">
    <location>
        <begin position="80"/>
        <end position="103"/>
    </location>
</feature>
<dbReference type="EMBL" id="LSDA01000013">
    <property type="protein sequence ID" value="KXB60476.1"/>
    <property type="molecule type" value="Genomic_DNA"/>
</dbReference>
<evidence type="ECO:0000256" key="6">
    <source>
        <dbReference type="SAM" id="Phobius"/>
    </source>
</evidence>
<comment type="caution">
    <text evidence="8">The sequence shown here is derived from an EMBL/GenBank/DDBJ whole genome shotgun (WGS) entry which is preliminary data.</text>
</comment>
<feature type="domain" description="Type II secretion system protein GspF" evidence="7">
    <location>
        <begin position="150"/>
        <end position="277"/>
    </location>
</feature>
<dbReference type="Pfam" id="PF00482">
    <property type="entry name" value="T2SSF"/>
    <property type="match status" value="1"/>
</dbReference>
<dbReference type="GO" id="GO:0005886">
    <property type="term" value="C:plasma membrane"/>
    <property type="evidence" value="ECO:0007669"/>
    <property type="project" value="UniProtKB-SubCell"/>
</dbReference>
<dbReference type="STRING" id="467210.HMPREF1866_00509"/>
<evidence type="ECO:0000256" key="1">
    <source>
        <dbReference type="ARBA" id="ARBA00004651"/>
    </source>
</evidence>
<sequence>MILMILATAFALFVLYLHFKFSGKFNDVLAGIPSGEYPLSDIYYIGFGFMELIHFDMNSKNARGKIKLISEIYGKQYGPYYFYLLRGGQLTFAIVLTLLMFMLTGISGNYKLVTVGIAISALMIWYLDELLNDKINARRDELLRDYPGMLSKLTLLVNAGMPIREAWIKVANANEGMLYQEMRNTAMDLSNGMQEVEAYKTFGERCSIKSLRKFSTMMIQNLQKGSNEVVQFLKDMSTEAWEEKKHEVKRKGEKASNKLLLPIGLIFAGVLILIIVPMFGSLKF</sequence>
<reference evidence="9" key="1">
    <citation type="submission" date="2016-01" db="EMBL/GenBank/DDBJ databases">
        <authorList>
            <person name="Mitreva M."/>
            <person name="Pepin K.H."/>
            <person name="Mihindukulasuriya K.A."/>
            <person name="Fulton R."/>
            <person name="Fronick C."/>
            <person name="O'Laughlin M."/>
            <person name="Miner T."/>
            <person name="Herter B."/>
            <person name="Rosa B.A."/>
            <person name="Cordes M."/>
            <person name="Tomlinson C."/>
            <person name="Wollam A."/>
            <person name="Palsikar V.B."/>
            <person name="Mardis E.R."/>
            <person name="Wilson R.K."/>
        </authorList>
    </citation>
    <scope>NUCLEOTIDE SEQUENCE [LARGE SCALE GENOMIC DNA]</scope>
    <source>
        <strain evidence="9">DNF00896</strain>
    </source>
</reference>
<protein>
    <submittedName>
        <fullName evidence="8">Bacterial type II secretion system protein F domain protein</fullName>
    </submittedName>
</protein>
<gene>
    <name evidence="8" type="ORF">HMPREF1866_00509</name>
</gene>
<comment type="subcellular location">
    <subcellularLocation>
        <location evidence="1">Cell membrane</location>
        <topology evidence="1">Multi-pass membrane protein</topology>
    </subcellularLocation>
</comment>
<name>A0A133ZYH2_9FIRM</name>
<dbReference type="PANTHER" id="PTHR35007:SF2">
    <property type="entry name" value="PILUS ASSEMBLE PROTEIN"/>
    <property type="match status" value="1"/>
</dbReference>
<dbReference type="OrthoDB" id="9793966at2"/>
<dbReference type="InterPro" id="IPR018076">
    <property type="entry name" value="T2SS_GspF_dom"/>
</dbReference>
<keyword evidence="3 6" id="KW-0812">Transmembrane</keyword>
<dbReference type="PATRIC" id="fig|467210.3.peg.501"/>
<evidence type="ECO:0000259" key="7">
    <source>
        <dbReference type="Pfam" id="PF00482"/>
    </source>
</evidence>
<keyword evidence="5 6" id="KW-0472">Membrane</keyword>
<evidence type="ECO:0000256" key="2">
    <source>
        <dbReference type="ARBA" id="ARBA00022475"/>
    </source>
</evidence>
<dbReference type="AlphaFoldDB" id="A0A133ZYH2"/>
<proteinExistence type="predicted"/>
<evidence type="ECO:0000256" key="4">
    <source>
        <dbReference type="ARBA" id="ARBA00022989"/>
    </source>
</evidence>